<sequence>MNTPTSSPPGVKIDKQTTLRLTSKKQPYIDSDVSSILSENHHDKRKPKKVLRKLQWRSSAAASAGDTKHKSTTMIPPSTSPLSRKLGASLPSINNIVVEGRGDYRDDGTVVSRKSVGTTVTAQTRKCSNRRMVGRGAFNSDASVSSSVNSRLPPLARLRKRIPAIHEDSPITQIQEEEAEEVLGSSITISKISNETNCVNCSTEMPSPLKQGVQFESVDSPTSVIPNHDFFGGDADPVTNNIHANPTSKRAFSKRGETLSTIKSGKPIYIERVGSTDSSTIENTNNDDYRNAMNRMRKLMTSVPEAEQTPESDEVVHGNNDKPLDTSSMFADLEHKPNHLESNTNGEEEESITQTIRLPGPIDVDTCTRHVTPMERRNLRAMHKLGYNHLRNNEINSALDVFMEILRGQKERHGKKSLEVAMAMHNLGVVCVKGGRFEEGTRLCDGAARIRVEKLGPNHLDVAVSLAQQGVALMEIQQYTLALASFREALRIRQIHLGPKHPLIIRLLNNIGCALFEMNELEEAKEAFDVALVVQRELMKDSSLGGNCSEGLTDDQGNDLELDERNLEVDPKEAHNMLLSIALTQCNLGSIHLRWGKYDDSLVFYEDALLLHVRSVNILQNGLSSNTCLSFDAAKIQESVLGEDHKVVLNTRESMDFIVKSKEENRQALLENHTSPSSFPSILNMDQLTNLILPRYEEGKKIYDKVSKDIAALLDTVTSPVNETKHRDANLFETQDNLYSMEAFVCGQPLLCSDETEMNS</sequence>
<dbReference type="EMBL" id="JALLPJ020000977">
    <property type="protein sequence ID" value="KAL3778623.1"/>
    <property type="molecule type" value="Genomic_DNA"/>
</dbReference>
<evidence type="ECO:0000256" key="3">
    <source>
        <dbReference type="SAM" id="MobiDB-lite"/>
    </source>
</evidence>
<name>A0ABD3NT30_9STRA</name>
<protein>
    <recommendedName>
        <fullName evidence="6">Kinesin light chain</fullName>
    </recommendedName>
</protein>
<feature type="region of interest" description="Disordered" evidence="3">
    <location>
        <begin position="1"/>
        <end position="87"/>
    </location>
</feature>
<feature type="compositionally biased region" description="Basic residues" evidence="3">
    <location>
        <begin position="43"/>
        <end position="55"/>
    </location>
</feature>
<accession>A0ABD3NT30</accession>
<gene>
    <name evidence="4" type="ORF">ACHAWO_007428</name>
</gene>
<evidence type="ECO:0000256" key="1">
    <source>
        <dbReference type="ARBA" id="ARBA00022737"/>
    </source>
</evidence>
<proteinExistence type="predicted"/>
<dbReference type="Pfam" id="PF13374">
    <property type="entry name" value="TPR_10"/>
    <property type="match status" value="1"/>
</dbReference>
<dbReference type="PANTHER" id="PTHR45641:SF19">
    <property type="entry name" value="NEPHROCYSTIN-3"/>
    <property type="match status" value="1"/>
</dbReference>
<dbReference type="AlphaFoldDB" id="A0ABD3NT30"/>
<comment type="caution">
    <text evidence="4">The sequence shown here is derived from an EMBL/GenBank/DDBJ whole genome shotgun (WGS) entry which is preliminary data.</text>
</comment>
<evidence type="ECO:0000313" key="5">
    <source>
        <dbReference type="Proteomes" id="UP001530400"/>
    </source>
</evidence>
<organism evidence="4 5">
    <name type="scientific">Cyclotella atomus</name>
    <dbReference type="NCBI Taxonomy" id="382360"/>
    <lineage>
        <taxon>Eukaryota</taxon>
        <taxon>Sar</taxon>
        <taxon>Stramenopiles</taxon>
        <taxon>Ochrophyta</taxon>
        <taxon>Bacillariophyta</taxon>
        <taxon>Coscinodiscophyceae</taxon>
        <taxon>Thalassiosirophycidae</taxon>
        <taxon>Stephanodiscales</taxon>
        <taxon>Stephanodiscaceae</taxon>
        <taxon>Cyclotella</taxon>
    </lineage>
</organism>
<dbReference type="InterPro" id="IPR011990">
    <property type="entry name" value="TPR-like_helical_dom_sf"/>
</dbReference>
<keyword evidence="5" id="KW-1185">Reference proteome</keyword>
<dbReference type="SMART" id="SM00028">
    <property type="entry name" value="TPR"/>
    <property type="match status" value="3"/>
</dbReference>
<keyword evidence="1" id="KW-0677">Repeat</keyword>
<evidence type="ECO:0008006" key="6">
    <source>
        <dbReference type="Google" id="ProtNLM"/>
    </source>
</evidence>
<dbReference type="InterPro" id="IPR019734">
    <property type="entry name" value="TPR_rpt"/>
</dbReference>
<evidence type="ECO:0000313" key="4">
    <source>
        <dbReference type="EMBL" id="KAL3778623.1"/>
    </source>
</evidence>
<dbReference type="Proteomes" id="UP001530400">
    <property type="component" value="Unassembled WGS sequence"/>
</dbReference>
<feature type="compositionally biased region" description="Polar residues" evidence="3">
    <location>
        <begin position="72"/>
        <end position="82"/>
    </location>
</feature>
<evidence type="ECO:0000256" key="2">
    <source>
        <dbReference type="ARBA" id="ARBA00022803"/>
    </source>
</evidence>
<dbReference type="Pfam" id="PF13424">
    <property type="entry name" value="TPR_12"/>
    <property type="match status" value="1"/>
</dbReference>
<dbReference type="Gene3D" id="1.25.40.10">
    <property type="entry name" value="Tetratricopeptide repeat domain"/>
    <property type="match status" value="1"/>
</dbReference>
<keyword evidence="2" id="KW-0802">TPR repeat</keyword>
<reference evidence="4 5" key="1">
    <citation type="submission" date="2024-10" db="EMBL/GenBank/DDBJ databases">
        <title>Updated reference genomes for cyclostephanoid diatoms.</title>
        <authorList>
            <person name="Roberts W.R."/>
            <person name="Alverson A.J."/>
        </authorList>
    </citation>
    <scope>NUCLEOTIDE SEQUENCE [LARGE SCALE GENOMIC DNA]</scope>
    <source>
        <strain evidence="4 5">AJA010-31</strain>
    </source>
</reference>
<dbReference type="PANTHER" id="PTHR45641">
    <property type="entry name" value="TETRATRICOPEPTIDE REPEAT PROTEIN (AFU_ORTHOLOGUE AFUA_6G03870)"/>
    <property type="match status" value="1"/>
</dbReference>
<dbReference type="SUPFAM" id="SSF48452">
    <property type="entry name" value="TPR-like"/>
    <property type="match status" value="2"/>
</dbReference>